<dbReference type="InterPro" id="IPR036852">
    <property type="entry name" value="Peptidase_S8/S53_dom_sf"/>
</dbReference>
<dbReference type="Pfam" id="PF00082">
    <property type="entry name" value="Peptidase_S8"/>
    <property type="match status" value="1"/>
</dbReference>
<dbReference type="InterPro" id="IPR000209">
    <property type="entry name" value="Peptidase_S8/S53_dom"/>
</dbReference>
<dbReference type="SUPFAM" id="SSF52743">
    <property type="entry name" value="Subtilisin-like"/>
    <property type="match status" value="1"/>
</dbReference>
<dbReference type="PROSITE" id="PS51892">
    <property type="entry name" value="SUBTILASE"/>
    <property type="match status" value="1"/>
</dbReference>
<dbReference type="CDD" id="cd00306">
    <property type="entry name" value="Peptidases_S8_S53"/>
    <property type="match status" value="1"/>
</dbReference>
<dbReference type="AlphaFoldDB" id="A0A1T5MHZ1"/>
<dbReference type="GO" id="GO:0006508">
    <property type="term" value="P:proteolysis"/>
    <property type="evidence" value="ECO:0007669"/>
    <property type="project" value="InterPro"/>
</dbReference>
<dbReference type="EMBL" id="FUZT01000016">
    <property type="protein sequence ID" value="SKC87693.1"/>
    <property type="molecule type" value="Genomic_DNA"/>
</dbReference>
<evidence type="ECO:0000313" key="4">
    <source>
        <dbReference type="Proteomes" id="UP000190285"/>
    </source>
</evidence>
<gene>
    <name evidence="3" type="ORF">SAMN02194393_04729</name>
</gene>
<reference evidence="3 4" key="1">
    <citation type="submission" date="2017-02" db="EMBL/GenBank/DDBJ databases">
        <authorList>
            <person name="Peterson S.W."/>
        </authorList>
    </citation>
    <scope>NUCLEOTIDE SEQUENCE [LARGE SCALE GENOMIC DNA]</scope>
    <source>
        <strain evidence="3 4">M1</strain>
    </source>
</reference>
<accession>A0A1T5MHZ1</accession>
<evidence type="ECO:0000259" key="2">
    <source>
        <dbReference type="Pfam" id="PF00082"/>
    </source>
</evidence>
<keyword evidence="4" id="KW-1185">Reference proteome</keyword>
<evidence type="ECO:0000313" key="3">
    <source>
        <dbReference type="EMBL" id="SKC87693.1"/>
    </source>
</evidence>
<evidence type="ECO:0000256" key="1">
    <source>
        <dbReference type="PROSITE-ProRule" id="PRU01240"/>
    </source>
</evidence>
<protein>
    <submittedName>
        <fullName evidence="3">Subtilase family protein</fullName>
    </submittedName>
</protein>
<comment type="caution">
    <text evidence="1">Lacks conserved residue(s) required for the propagation of feature annotation.</text>
</comment>
<sequence>MVSDGRVLVHSLKKILLYSPDIIHLSLGTTSPRYIFQLKRIVRKAIKKNIIIVCSANNHGLKSYPAYLKGVVGVKASSNDINAGIKYENGFFYAPSMVIDEFNLINISKRKQLKGTSISAAYITGCLALIKYEQGSIKNDDIIEKLKVLIKGGIYNASK</sequence>
<dbReference type="Proteomes" id="UP000190285">
    <property type="component" value="Unassembled WGS sequence"/>
</dbReference>
<dbReference type="GO" id="GO:0004252">
    <property type="term" value="F:serine-type endopeptidase activity"/>
    <property type="evidence" value="ECO:0007669"/>
    <property type="project" value="InterPro"/>
</dbReference>
<feature type="domain" description="Peptidase S8/S53" evidence="2">
    <location>
        <begin position="20"/>
        <end position="142"/>
    </location>
</feature>
<name>A0A1T5MHZ1_9FIRM</name>
<organism evidence="3 4">
    <name type="scientific">Maledivibacter halophilus</name>
    <dbReference type="NCBI Taxonomy" id="36842"/>
    <lineage>
        <taxon>Bacteria</taxon>
        <taxon>Bacillati</taxon>
        <taxon>Bacillota</taxon>
        <taxon>Clostridia</taxon>
        <taxon>Peptostreptococcales</taxon>
        <taxon>Caminicellaceae</taxon>
        <taxon>Maledivibacter</taxon>
    </lineage>
</organism>
<dbReference type="STRING" id="36842.SAMN02194393_04729"/>
<dbReference type="Gene3D" id="3.40.50.200">
    <property type="entry name" value="Peptidase S8/S53 domain"/>
    <property type="match status" value="1"/>
</dbReference>
<comment type="similarity">
    <text evidence="1">Belongs to the peptidase S8 family.</text>
</comment>
<proteinExistence type="inferred from homology"/>